<evidence type="ECO:0008006" key="4">
    <source>
        <dbReference type="Google" id="ProtNLM"/>
    </source>
</evidence>
<dbReference type="RefSeq" id="WP_200339717.1">
    <property type="nucleotide sequence ID" value="NZ_NRRL01000008.1"/>
</dbReference>
<gene>
    <name evidence="2" type="ORF">CKO28_05900</name>
</gene>
<evidence type="ECO:0000256" key="1">
    <source>
        <dbReference type="SAM" id="Coils"/>
    </source>
</evidence>
<reference evidence="2 3" key="1">
    <citation type="journal article" date="2020" name="Microorganisms">
        <title>Osmotic Adaptation and Compatible Solute Biosynthesis of Phototrophic Bacteria as Revealed from Genome Analyses.</title>
        <authorList>
            <person name="Imhoff J.F."/>
            <person name="Rahn T."/>
            <person name="Kunzel S."/>
            <person name="Keller A."/>
            <person name="Neulinger S.C."/>
        </authorList>
    </citation>
    <scope>NUCLEOTIDE SEQUENCE [LARGE SCALE GENOMIC DNA]</scope>
    <source>
        <strain evidence="2 3">DSM 9895</strain>
    </source>
</reference>
<organism evidence="2 3">
    <name type="scientific">Rhodovibrio sodomensis</name>
    <dbReference type="NCBI Taxonomy" id="1088"/>
    <lineage>
        <taxon>Bacteria</taxon>
        <taxon>Pseudomonadati</taxon>
        <taxon>Pseudomonadota</taxon>
        <taxon>Alphaproteobacteria</taxon>
        <taxon>Rhodospirillales</taxon>
        <taxon>Rhodovibrionaceae</taxon>
        <taxon>Rhodovibrio</taxon>
    </lineage>
</organism>
<sequence>MLDTDLETICWLIVKVREFEVEDAMPAEAGDDDATLAPDAEDALADVDESRAQDDPIYAEAKRVIDELNEEAQIELLALTWLGRGDYTAADEWQEALDEAASRHAEINAAEYLLGNPLLADYLEEGLSQLGLSCEGTDAFSM</sequence>
<feature type="coiled-coil region" evidence="1">
    <location>
        <begin position="58"/>
        <end position="110"/>
    </location>
</feature>
<dbReference type="InterPro" id="IPR022254">
    <property type="entry name" value="DUF3775"/>
</dbReference>
<comment type="caution">
    <text evidence="2">The sequence shown here is derived from an EMBL/GenBank/DDBJ whole genome shotgun (WGS) entry which is preliminary data.</text>
</comment>
<dbReference type="EMBL" id="NRRL01000008">
    <property type="protein sequence ID" value="MBK1667564.1"/>
    <property type="molecule type" value="Genomic_DNA"/>
</dbReference>
<evidence type="ECO:0000313" key="3">
    <source>
        <dbReference type="Proteomes" id="UP001296873"/>
    </source>
</evidence>
<keyword evidence="3" id="KW-1185">Reference proteome</keyword>
<keyword evidence="1" id="KW-0175">Coiled coil</keyword>
<proteinExistence type="predicted"/>
<name>A0ABS1DCE6_9PROT</name>
<dbReference type="Proteomes" id="UP001296873">
    <property type="component" value="Unassembled WGS sequence"/>
</dbReference>
<dbReference type="Pfam" id="PF12616">
    <property type="entry name" value="DUF3775"/>
    <property type="match status" value="1"/>
</dbReference>
<accession>A0ABS1DCE6</accession>
<evidence type="ECO:0000313" key="2">
    <source>
        <dbReference type="EMBL" id="MBK1667564.1"/>
    </source>
</evidence>
<protein>
    <recommendedName>
        <fullName evidence="4">DUF3775 domain-containing protein</fullName>
    </recommendedName>
</protein>